<organism evidence="2 3">
    <name type="scientific">Acorus calamus</name>
    <name type="common">Sweet flag</name>
    <dbReference type="NCBI Taxonomy" id="4465"/>
    <lineage>
        <taxon>Eukaryota</taxon>
        <taxon>Viridiplantae</taxon>
        <taxon>Streptophyta</taxon>
        <taxon>Embryophyta</taxon>
        <taxon>Tracheophyta</taxon>
        <taxon>Spermatophyta</taxon>
        <taxon>Magnoliopsida</taxon>
        <taxon>Liliopsida</taxon>
        <taxon>Acoraceae</taxon>
        <taxon>Acorus</taxon>
    </lineage>
</organism>
<evidence type="ECO:0000313" key="2">
    <source>
        <dbReference type="EMBL" id="KAK1325934.1"/>
    </source>
</evidence>
<accession>A0AAV9FL26</accession>
<evidence type="ECO:0000313" key="3">
    <source>
        <dbReference type="Proteomes" id="UP001180020"/>
    </source>
</evidence>
<evidence type="ECO:0000256" key="1">
    <source>
        <dbReference type="SAM" id="Phobius"/>
    </source>
</evidence>
<dbReference type="AlphaFoldDB" id="A0AAV9FL26"/>
<feature type="transmembrane region" description="Helical" evidence="1">
    <location>
        <begin position="6"/>
        <end position="28"/>
    </location>
</feature>
<comment type="caution">
    <text evidence="2">The sequence shown here is derived from an EMBL/GenBank/DDBJ whole genome shotgun (WGS) entry which is preliminary data.</text>
</comment>
<proteinExistence type="predicted"/>
<sequence>MLTFVEVGAIILVYLGILLMVAGGRRWAPGVAGARRWSSGVAGVACGRRGSRWSKGVKGVCCFQRERGERERERDG</sequence>
<keyword evidence="1" id="KW-0472">Membrane</keyword>
<evidence type="ECO:0008006" key="4">
    <source>
        <dbReference type="Google" id="ProtNLM"/>
    </source>
</evidence>
<keyword evidence="1" id="KW-1133">Transmembrane helix</keyword>
<gene>
    <name evidence="2" type="ORF">QJS10_CPA01g02199</name>
</gene>
<keyword evidence="3" id="KW-1185">Reference proteome</keyword>
<keyword evidence="1" id="KW-0812">Transmembrane</keyword>
<name>A0AAV9FL26_ACOCL</name>
<reference evidence="2" key="2">
    <citation type="submission" date="2023-06" db="EMBL/GenBank/DDBJ databases">
        <authorList>
            <person name="Ma L."/>
            <person name="Liu K.-W."/>
            <person name="Li Z."/>
            <person name="Hsiao Y.-Y."/>
            <person name="Qi Y."/>
            <person name="Fu T."/>
            <person name="Tang G."/>
            <person name="Zhang D."/>
            <person name="Sun W.-H."/>
            <person name="Liu D.-K."/>
            <person name="Li Y."/>
            <person name="Chen G.-Z."/>
            <person name="Liu X.-D."/>
            <person name="Liao X.-Y."/>
            <person name="Jiang Y.-T."/>
            <person name="Yu X."/>
            <person name="Hao Y."/>
            <person name="Huang J."/>
            <person name="Zhao X.-W."/>
            <person name="Ke S."/>
            <person name="Chen Y.-Y."/>
            <person name="Wu W.-L."/>
            <person name="Hsu J.-L."/>
            <person name="Lin Y.-F."/>
            <person name="Huang M.-D."/>
            <person name="Li C.-Y."/>
            <person name="Huang L."/>
            <person name="Wang Z.-W."/>
            <person name="Zhao X."/>
            <person name="Zhong W.-Y."/>
            <person name="Peng D.-H."/>
            <person name="Ahmad S."/>
            <person name="Lan S."/>
            <person name="Zhang J.-S."/>
            <person name="Tsai W.-C."/>
            <person name="Van De Peer Y."/>
            <person name="Liu Z.-J."/>
        </authorList>
    </citation>
    <scope>NUCLEOTIDE SEQUENCE</scope>
    <source>
        <strain evidence="2">CP</strain>
        <tissue evidence="2">Leaves</tissue>
    </source>
</reference>
<dbReference type="Proteomes" id="UP001180020">
    <property type="component" value="Unassembled WGS sequence"/>
</dbReference>
<reference evidence="2" key="1">
    <citation type="journal article" date="2023" name="Nat. Commun.">
        <title>Diploid and tetraploid genomes of Acorus and the evolution of monocots.</title>
        <authorList>
            <person name="Ma L."/>
            <person name="Liu K.W."/>
            <person name="Li Z."/>
            <person name="Hsiao Y.Y."/>
            <person name="Qi Y."/>
            <person name="Fu T."/>
            <person name="Tang G.D."/>
            <person name="Zhang D."/>
            <person name="Sun W.H."/>
            <person name="Liu D.K."/>
            <person name="Li Y."/>
            <person name="Chen G.Z."/>
            <person name="Liu X.D."/>
            <person name="Liao X.Y."/>
            <person name="Jiang Y.T."/>
            <person name="Yu X."/>
            <person name="Hao Y."/>
            <person name="Huang J."/>
            <person name="Zhao X.W."/>
            <person name="Ke S."/>
            <person name="Chen Y.Y."/>
            <person name="Wu W.L."/>
            <person name="Hsu J.L."/>
            <person name="Lin Y.F."/>
            <person name="Huang M.D."/>
            <person name="Li C.Y."/>
            <person name="Huang L."/>
            <person name="Wang Z.W."/>
            <person name="Zhao X."/>
            <person name="Zhong W.Y."/>
            <person name="Peng D.H."/>
            <person name="Ahmad S."/>
            <person name="Lan S."/>
            <person name="Zhang J.S."/>
            <person name="Tsai W.C."/>
            <person name="Van de Peer Y."/>
            <person name="Liu Z.J."/>
        </authorList>
    </citation>
    <scope>NUCLEOTIDE SEQUENCE</scope>
    <source>
        <strain evidence="2">CP</strain>
    </source>
</reference>
<dbReference type="EMBL" id="JAUJYO010000001">
    <property type="protein sequence ID" value="KAK1325934.1"/>
    <property type="molecule type" value="Genomic_DNA"/>
</dbReference>
<protein>
    <recommendedName>
        <fullName evidence="4">NADH dehydrogenase subunit 6</fullName>
    </recommendedName>
</protein>